<dbReference type="PANTHER" id="PTHR34978">
    <property type="entry name" value="POSSIBLE SENSOR-TRANSDUCER PROTEIN BLAR"/>
    <property type="match status" value="1"/>
</dbReference>
<name>A0A917GVC0_9BACL</name>
<evidence type="ECO:0000256" key="1">
    <source>
        <dbReference type="SAM" id="Phobius"/>
    </source>
</evidence>
<accession>A0A917GVC0</accession>
<comment type="caution">
    <text evidence="3">The sequence shown here is derived from an EMBL/GenBank/DDBJ whole genome shotgun (WGS) entry which is preliminary data.</text>
</comment>
<feature type="transmembrane region" description="Helical" evidence="1">
    <location>
        <begin position="304"/>
        <end position="324"/>
    </location>
</feature>
<feature type="transmembrane region" description="Helical" evidence="1">
    <location>
        <begin position="219"/>
        <end position="241"/>
    </location>
</feature>
<sequence>MSLLEMTISASTFIVAIMIFRFLLIHKVPKLTFVVLWSFVLFRLLVPFSVPSPFSIFTAVSYLEEMVVTVPENAAFSKRSSSLLDDNTVIMQPKSDSIAIPAVPVQAASPLSPYVLIWLVGFIACALFFIIPHLRSRNRYKMSLPVESNYIREWQQTNSLRRKVQIRQSDQILTPLTYGIIRPVVLLPKQIDYEDEQQLGLILTHEYIHIRRFDTLKKWLLAASVCIHWFNPFVWVMYFLANRDIELSCDEKVIRTFGESMKSAYAMALVRLEEKKSGLSPMVNNFSQSSTEERILAIMKTKKISITAMLLAIVIVAGSVTVFATSAPDHTVEHAGSDGAKVVYQGKGQSTTALMPIDLTFTSADVPMLIDRLNASNYRAVYMDNEVYLRVTKDNSILISKDSGTNWSLYDADDINATEFANWLLINDPIPGYSMKEMQSRLKEGAQVKHIVFGNGKEMYLVTDQNGIHIELVQPEKVASVLLDGHRMMITFKKLSNISATMLQSFYDLLVSNGILTETEAEQDYSAKIEHFEQNDTMFTITD</sequence>
<dbReference type="Proteomes" id="UP000600247">
    <property type="component" value="Unassembled WGS sequence"/>
</dbReference>
<proteinExistence type="predicted"/>
<dbReference type="PANTHER" id="PTHR34978:SF3">
    <property type="entry name" value="SLR0241 PROTEIN"/>
    <property type="match status" value="1"/>
</dbReference>
<feature type="transmembrane region" description="Helical" evidence="1">
    <location>
        <begin position="115"/>
        <end position="134"/>
    </location>
</feature>
<keyword evidence="4" id="KW-1185">Reference proteome</keyword>
<evidence type="ECO:0000259" key="2">
    <source>
        <dbReference type="Pfam" id="PF05569"/>
    </source>
</evidence>
<organism evidence="3 4">
    <name type="scientific">Paenibacillus radicis</name>
    <name type="common">ex Gao et al. 2016</name>
    <dbReference type="NCBI Taxonomy" id="1737354"/>
    <lineage>
        <taxon>Bacteria</taxon>
        <taxon>Bacillati</taxon>
        <taxon>Bacillota</taxon>
        <taxon>Bacilli</taxon>
        <taxon>Bacillales</taxon>
        <taxon>Paenibacillaceae</taxon>
        <taxon>Paenibacillus</taxon>
    </lineage>
</organism>
<keyword evidence="1" id="KW-0472">Membrane</keyword>
<keyword evidence="1" id="KW-0812">Transmembrane</keyword>
<dbReference type="CDD" id="cd07341">
    <property type="entry name" value="M56_BlaR1_MecR1_like"/>
    <property type="match status" value="1"/>
</dbReference>
<keyword evidence="1" id="KW-1133">Transmembrane helix</keyword>
<evidence type="ECO:0000313" key="4">
    <source>
        <dbReference type="Proteomes" id="UP000600247"/>
    </source>
</evidence>
<dbReference type="Pfam" id="PF05569">
    <property type="entry name" value="Peptidase_M56"/>
    <property type="match status" value="1"/>
</dbReference>
<reference evidence="3 4" key="1">
    <citation type="journal article" date="2014" name="Int. J. Syst. Evol. Microbiol.">
        <title>Complete genome sequence of Corynebacterium casei LMG S-19264T (=DSM 44701T), isolated from a smear-ripened cheese.</title>
        <authorList>
            <consortium name="US DOE Joint Genome Institute (JGI-PGF)"/>
            <person name="Walter F."/>
            <person name="Albersmeier A."/>
            <person name="Kalinowski J."/>
            <person name="Ruckert C."/>
        </authorList>
    </citation>
    <scope>NUCLEOTIDE SEQUENCE [LARGE SCALE GENOMIC DNA]</scope>
    <source>
        <strain evidence="3 4">CGMCC 1.15286</strain>
    </source>
</reference>
<dbReference type="InterPro" id="IPR052173">
    <property type="entry name" value="Beta-lactam_resp_regulator"/>
</dbReference>
<dbReference type="AlphaFoldDB" id="A0A917GVC0"/>
<protein>
    <recommendedName>
        <fullName evidence="2">Peptidase M56 domain-containing protein</fullName>
    </recommendedName>
</protein>
<gene>
    <name evidence="3" type="ORF">GCM10010918_08980</name>
</gene>
<dbReference type="RefSeq" id="WP_188887690.1">
    <property type="nucleotide sequence ID" value="NZ_BMHY01000001.1"/>
</dbReference>
<feature type="transmembrane region" description="Helical" evidence="1">
    <location>
        <begin position="31"/>
        <end position="50"/>
    </location>
</feature>
<feature type="domain" description="Peptidase M56" evidence="2">
    <location>
        <begin position="2"/>
        <end position="298"/>
    </location>
</feature>
<feature type="transmembrane region" description="Helical" evidence="1">
    <location>
        <begin position="6"/>
        <end position="24"/>
    </location>
</feature>
<evidence type="ECO:0000313" key="3">
    <source>
        <dbReference type="EMBL" id="GGG58104.1"/>
    </source>
</evidence>
<dbReference type="InterPro" id="IPR008756">
    <property type="entry name" value="Peptidase_M56"/>
</dbReference>
<dbReference type="EMBL" id="BMHY01000001">
    <property type="protein sequence ID" value="GGG58104.1"/>
    <property type="molecule type" value="Genomic_DNA"/>
</dbReference>